<dbReference type="GO" id="GO:0016491">
    <property type="term" value="F:oxidoreductase activity"/>
    <property type="evidence" value="ECO:0007669"/>
    <property type="project" value="UniProtKB-KW"/>
</dbReference>
<dbReference type="EMBL" id="DF933807">
    <property type="protein sequence ID" value="GAM33563.1"/>
    <property type="molecule type" value="Genomic_DNA"/>
</dbReference>
<accession>A0A0B8MXZ2</accession>
<sequence>MPSISGQTLLVIGGTSGIGFGVAKLALSEGMRVAIASSNPERVAKAVERLKESSPDGTTMVHGYTVDLSQPDMESRLQKLLIDVTATYGGDDSPELLDHLVFTAGGPIEHRPTSDIDLEFIHKCGQVRFAAPLLIGKLASQFFKPHWKSSITFTSGKVAEKPLPLYTVFAAYAAGLSGATRNLALDLKPIRVNQVNPGAVITELWGKGAEDRIEAAARKALLGKLGTPEETAEAYIYLMRDTTATGVFINNSGGELLL</sequence>
<keyword evidence="3" id="KW-0560">Oxidoreductase</keyword>
<dbReference type="InterPro" id="IPR002347">
    <property type="entry name" value="SDR_fam"/>
</dbReference>
<evidence type="ECO:0000313" key="4">
    <source>
        <dbReference type="EMBL" id="GAM33563.1"/>
    </source>
</evidence>
<evidence type="ECO:0000256" key="3">
    <source>
        <dbReference type="ARBA" id="ARBA00023002"/>
    </source>
</evidence>
<keyword evidence="2" id="KW-0521">NADP</keyword>
<dbReference type="Pfam" id="PF23441">
    <property type="entry name" value="SDR"/>
    <property type="match status" value="1"/>
</dbReference>
<dbReference type="PRINTS" id="PR00081">
    <property type="entry name" value="GDHRDH"/>
</dbReference>
<dbReference type="InterPro" id="IPR036291">
    <property type="entry name" value="NAD(P)-bd_dom_sf"/>
</dbReference>
<dbReference type="AlphaFoldDB" id="A0A0B8MXZ2"/>
<dbReference type="PANTHER" id="PTHR43477">
    <property type="entry name" value="DIHYDROANTICAPSIN 7-DEHYDROGENASE"/>
    <property type="match status" value="1"/>
</dbReference>
<dbReference type="PANTHER" id="PTHR43477:SF1">
    <property type="entry name" value="DIHYDROANTICAPSIN 7-DEHYDROGENASE"/>
    <property type="match status" value="1"/>
</dbReference>
<dbReference type="InterPro" id="IPR051122">
    <property type="entry name" value="SDR_DHRS6-like"/>
</dbReference>
<keyword evidence="5" id="KW-1185">Reference proteome</keyword>
<proteinExistence type="inferred from homology"/>
<evidence type="ECO:0000256" key="1">
    <source>
        <dbReference type="ARBA" id="ARBA00006484"/>
    </source>
</evidence>
<reference evidence="5" key="1">
    <citation type="journal article" date="2015" name="Genome Announc.">
        <title>Draft genome sequence of Talaromyces cellulolyticus strain Y-94, a source of lignocellulosic biomass-degrading enzymes.</title>
        <authorList>
            <person name="Fujii T."/>
            <person name="Koike H."/>
            <person name="Sawayama S."/>
            <person name="Yano S."/>
            <person name="Inoue H."/>
        </authorList>
    </citation>
    <scope>NUCLEOTIDE SEQUENCE [LARGE SCALE GENOMIC DNA]</scope>
    <source>
        <strain evidence="5">Y-94</strain>
    </source>
</reference>
<dbReference type="Proteomes" id="UP000053095">
    <property type="component" value="Unassembled WGS sequence"/>
</dbReference>
<name>A0A0B8MXZ2_TALPI</name>
<dbReference type="CDD" id="cd05233">
    <property type="entry name" value="SDR_c"/>
    <property type="match status" value="1"/>
</dbReference>
<organism evidence="4 5">
    <name type="scientific">Talaromyces pinophilus</name>
    <name type="common">Penicillium pinophilum</name>
    <dbReference type="NCBI Taxonomy" id="128442"/>
    <lineage>
        <taxon>Eukaryota</taxon>
        <taxon>Fungi</taxon>
        <taxon>Dikarya</taxon>
        <taxon>Ascomycota</taxon>
        <taxon>Pezizomycotina</taxon>
        <taxon>Eurotiomycetes</taxon>
        <taxon>Eurotiomycetidae</taxon>
        <taxon>Eurotiales</taxon>
        <taxon>Trichocomaceae</taxon>
        <taxon>Talaromyces</taxon>
        <taxon>Talaromyces sect. Talaromyces</taxon>
    </lineage>
</organism>
<evidence type="ECO:0000256" key="2">
    <source>
        <dbReference type="ARBA" id="ARBA00022857"/>
    </source>
</evidence>
<protein>
    <submittedName>
        <fullName evidence="4">Short-chain dehydrogenase</fullName>
    </submittedName>
</protein>
<comment type="similarity">
    <text evidence="1">Belongs to the short-chain dehydrogenases/reductases (SDR) family.</text>
</comment>
<gene>
    <name evidence="4" type="ORF">TCE0_011r00544</name>
</gene>
<dbReference type="SUPFAM" id="SSF51735">
    <property type="entry name" value="NAD(P)-binding Rossmann-fold domains"/>
    <property type="match status" value="1"/>
</dbReference>
<dbReference type="InterPro" id="IPR057571">
    <property type="entry name" value="SDR_PhqE-like"/>
</dbReference>
<dbReference type="Gene3D" id="3.40.50.720">
    <property type="entry name" value="NAD(P)-binding Rossmann-like Domain"/>
    <property type="match status" value="1"/>
</dbReference>
<evidence type="ECO:0000313" key="5">
    <source>
        <dbReference type="Proteomes" id="UP000053095"/>
    </source>
</evidence>